<dbReference type="GO" id="GO:0006226">
    <property type="term" value="P:dUMP biosynthetic process"/>
    <property type="evidence" value="ECO:0007669"/>
    <property type="project" value="UniProtKB-UniRule"/>
</dbReference>
<dbReference type="Gene3D" id="2.70.40.10">
    <property type="match status" value="1"/>
</dbReference>
<evidence type="ECO:0000256" key="4">
    <source>
        <dbReference type="ARBA" id="ARBA00006581"/>
    </source>
</evidence>
<gene>
    <name evidence="13" type="ORF">ALEPTO_LOCUS6227</name>
</gene>
<dbReference type="GO" id="GO:0046081">
    <property type="term" value="P:dUTP catabolic process"/>
    <property type="evidence" value="ECO:0007669"/>
    <property type="project" value="UniProtKB-UniRule"/>
</dbReference>
<dbReference type="PANTHER" id="PTHR11241">
    <property type="entry name" value="DEOXYURIDINE 5'-TRIPHOSPHATE NUCLEOTIDOHYDROLASE"/>
    <property type="match status" value="1"/>
</dbReference>
<keyword evidence="10" id="KW-0479">Metal-binding</keyword>
<dbReference type="Proteomes" id="UP000789508">
    <property type="component" value="Unassembled WGS sequence"/>
</dbReference>
<evidence type="ECO:0000256" key="1">
    <source>
        <dbReference type="ARBA" id="ARBA00001946"/>
    </source>
</evidence>
<comment type="subunit">
    <text evidence="5 10">Homotrimer.</text>
</comment>
<dbReference type="InterPro" id="IPR036157">
    <property type="entry name" value="dUTPase-like_sf"/>
</dbReference>
<dbReference type="CDD" id="cd07557">
    <property type="entry name" value="trimeric_dUTPase"/>
    <property type="match status" value="1"/>
</dbReference>
<dbReference type="EMBL" id="CAJVPS010002042">
    <property type="protein sequence ID" value="CAG8558386.1"/>
    <property type="molecule type" value="Genomic_DNA"/>
</dbReference>
<evidence type="ECO:0000256" key="2">
    <source>
        <dbReference type="ARBA" id="ARBA00003495"/>
    </source>
</evidence>
<keyword evidence="7 10" id="KW-0460">Magnesium</keyword>
<evidence type="ECO:0000313" key="13">
    <source>
        <dbReference type="EMBL" id="CAG8558386.1"/>
    </source>
</evidence>
<comment type="cofactor">
    <cofactor evidence="1 10">
        <name>Mg(2+)</name>
        <dbReference type="ChEBI" id="CHEBI:18420"/>
    </cofactor>
</comment>
<reference evidence="13" key="1">
    <citation type="submission" date="2021-06" db="EMBL/GenBank/DDBJ databases">
        <authorList>
            <person name="Kallberg Y."/>
            <person name="Tangrot J."/>
            <person name="Rosling A."/>
        </authorList>
    </citation>
    <scope>NUCLEOTIDE SEQUENCE</scope>
    <source>
        <strain evidence="13">FL130A</strain>
    </source>
</reference>
<evidence type="ECO:0000256" key="10">
    <source>
        <dbReference type="RuleBase" id="RU367024"/>
    </source>
</evidence>
<dbReference type="GO" id="GO:0000287">
    <property type="term" value="F:magnesium ion binding"/>
    <property type="evidence" value="ECO:0007669"/>
    <property type="project" value="UniProtKB-UniRule"/>
</dbReference>
<dbReference type="EC" id="3.6.1.23" evidence="10"/>
<comment type="function">
    <text evidence="10">Involved in nucleotide metabolism via production of dUMP, the immediate precursor of thymidine nucleotides, and decreases the intracellular concentration of dUTP so that uracil cannot be incorporated into DNA.</text>
</comment>
<dbReference type="NCBIfam" id="NF001862">
    <property type="entry name" value="PRK00601.1"/>
    <property type="match status" value="1"/>
</dbReference>
<evidence type="ECO:0000256" key="7">
    <source>
        <dbReference type="ARBA" id="ARBA00022842"/>
    </source>
</evidence>
<dbReference type="AlphaFoldDB" id="A0A9N9FV65"/>
<protein>
    <recommendedName>
        <fullName evidence="10">Deoxyuridine 5'-triphosphate nucleotidohydrolase</fullName>
        <shortName evidence="10">dUTPase</shortName>
        <ecNumber evidence="10">3.6.1.23</ecNumber>
    </recommendedName>
    <alternativeName>
        <fullName evidence="10">dUTP pyrophosphatase</fullName>
    </alternativeName>
</protein>
<sequence length="178" mass="19325">MAALSSSRQTTKRPILMDELTPPSTPQQEREQMFSSSPQLKVQLMHKNAQMPRRGSGGAAGYDLYSAEDTVISARGKALISTGLAIQVPYDAYGRIAPRSSLASKNSIDCGAGVIDADYRGEVKILLFNFGDSDFPVKTGDRIAQLIIERIYTPEIVKVDELDNSPRGDKGFGSTGLR</sequence>
<dbReference type="InterPro" id="IPR033704">
    <property type="entry name" value="dUTPase_trimeric"/>
</dbReference>
<name>A0A9N9FV65_9GLOM</name>
<evidence type="ECO:0000256" key="3">
    <source>
        <dbReference type="ARBA" id="ARBA00005142"/>
    </source>
</evidence>
<proteinExistence type="inferred from homology"/>
<evidence type="ECO:0000256" key="8">
    <source>
        <dbReference type="ARBA" id="ARBA00023080"/>
    </source>
</evidence>
<comment type="similarity">
    <text evidence="4 10">Belongs to the dUTPase family.</text>
</comment>
<evidence type="ECO:0000256" key="9">
    <source>
        <dbReference type="ARBA" id="ARBA00047686"/>
    </source>
</evidence>
<keyword evidence="6 10" id="KW-0378">Hydrolase</keyword>
<comment type="function">
    <text evidence="2">This enzyme is involved in nucleotide metabolism: it produces dUMP, the immediate precursor of thymidine nucleotides and it decreases the intracellular concentration of dUTP so that uracil cannot be incorporated into DNA.</text>
</comment>
<feature type="region of interest" description="Disordered" evidence="11">
    <location>
        <begin position="1"/>
        <end position="36"/>
    </location>
</feature>
<dbReference type="PANTHER" id="PTHR11241:SF0">
    <property type="entry name" value="DEOXYURIDINE 5'-TRIPHOSPHATE NUCLEOTIDOHYDROLASE"/>
    <property type="match status" value="1"/>
</dbReference>
<comment type="caution">
    <text evidence="13">The sequence shown here is derived from an EMBL/GenBank/DDBJ whole genome shotgun (WGS) entry which is preliminary data.</text>
</comment>
<organism evidence="13 14">
    <name type="scientific">Ambispora leptoticha</name>
    <dbReference type="NCBI Taxonomy" id="144679"/>
    <lineage>
        <taxon>Eukaryota</taxon>
        <taxon>Fungi</taxon>
        <taxon>Fungi incertae sedis</taxon>
        <taxon>Mucoromycota</taxon>
        <taxon>Glomeromycotina</taxon>
        <taxon>Glomeromycetes</taxon>
        <taxon>Archaeosporales</taxon>
        <taxon>Ambisporaceae</taxon>
        <taxon>Ambispora</taxon>
    </lineage>
</organism>
<dbReference type="FunFam" id="2.70.40.10:FF:000004">
    <property type="entry name" value="Deoxyuridine triphosphatase"/>
    <property type="match status" value="1"/>
</dbReference>
<keyword evidence="8 10" id="KW-0546">Nucleotide metabolism</keyword>
<comment type="pathway">
    <text evidence="3 10">Pyrimidine metabolism; dUMP biosynthesis; dUMP from dCTP (dUTP route): step 2/2.</text>
</comment>
<dbReference type="InterPro" id="IPR029054">
    <property type="entry name" value="dUTPase-like"/>
</dbReference>
<evidence type="ECO:0000259" key="12">
    <source>
        <dbReference type="Pfam" id="PF00692"/>
    </source>
</evidence>
<dbReference type="GO" id="GO:0004170">
    <property type="term" value="F:dUTP diphosphatase activity"/>
    <property type="evidence" value="ECO:0007669"/>
    <property type="project" value="UniProtKB-UniRule"/>
</dbReference>
<dbReference type="InterPro" id="IPR008181">
    <property type="entry name" value="dUTPase"/>
</dbReference>
<accession>A0A9N9FV65</accession>
<evidence type="ECO:0000256" key="11">
    <source>
        <dbReference type="SAM" id="MobiDB-lite"/>
    </source>
</evidence>
<dbReference type="OrthoDB" id="10261072at2759"/>
<evidence type="ECO:0000256" key="6">
    <source>
        <dbReference type="ARBA" id="ARBA00022801"/>
    </source>
</evidence>
<comment type="catalytic activity">
    <reaction evidence="9 10">
        <text>dUTP + H2O = dUMP + diphosphate + H(+)</text>
        <dbReference type="Rhea" id="RHEA:10248"/>
        <dbReference type="ChEBI" id="CHEBI:15377"/>
        <dbReference type="ChEBI" id="CHEBI:15378"/>
        <dbReference type="ChEBI" id="CHEBI:33019"/>
        <dbReference type="ChEBI" id="CHEBI:61555"/>
        <dbReference type="ChEBI" id="CHEBI:246422"/>
        <dbReference type="EC" id="3.6.1.23"/>
    </reaction>
</comment>
<dbReference type="SUPFAM" id="SSF51283">
    <property type="entry name" value="dUTPase-like"/>
    <property type="match status" value="1"/>
</dbReference>
<evidence type="ECO:0000313" key="14">
    <source>
        <dbReference type="Proteomes" id="UP000789508"/>
    </source>
</evidence>
<feature type="domain" description="dUTPase-like" evidence="12">
    <location>
        <begin position="48"/>
        <end position="176"/>
    </location>
</feature>
<dbReference type="Pfam" id="PF00692">
    <property type="entry name" value="dUTPase"/>
    <property type="match status" value="1"/>
</dbReference>
<keyword evidence="14" id="KW-1185">Reference proteome</keyword>
<dbReference type="NCBIfam" id="TIGR00576">
    <property type="entry name" value="dut"/>
    <property type="match status" value="1"/>
</dbReference>
<evidence type="ECO:0000256" key="5">
    <source>
        <dbReference type="ARBA" id="ARBA00011233"/>
    </source>
</evidence>